<accession>A0AA86TZ90</accession>
<protein>
    <submittedName>
        <fullName evidence="2">Transposable element Tcb2 transposase</fullName>
    </submittedName>
    <submittedName>
        <fullName evidence="3">Transposable_element Tcb2 transposase</fullName>
    </submittedName>
</protein>
<dbReference type="GO" id="GO:0003676">
    <property type="term" value="F:nucleic acid binding"/>
    <property type="evidence" value="ECO:0007669"/>
    <property type="project" value="InterPro"/>
</dbReference>
<proteinExistence type="predicted"/>
<organism evidence="2">
    <name type="scientific">Hexamita inflata</name>
    <dbReference type="NCBI Taxonomy" id="28002"/>
    <lineage>
        <taxon>Eukaryota</taxon>
        <taxon>Metamonada</taxon>
        <taxon>Diplomonadida</taxon>
        <taxon>Hexamitidae</taxon>
        <taxon>Hexamitinae</taxon>
        <taxon>Hexamita</taxon>
    </lineage>
</organism>
<evidence type="ECO:0000313" key="3">
    <source>
        <dbReference type="EMBL" id="CAL6056359.1"/>
    </source>
</evidence>
<gene>
    <name evidence="2" type="ORF">HINF_LOCUS23250</name>
    <name evidence="3" type="ORF">HINF_LOCUS46990</name>
</gene>
<dbReference type="EMBL" id="CATOUU010000616">
    <property type="protein sequence ID" value="CAI9935605.1"/>
    <property type="molecule type" value="Genomic_DNA"/>
</dbReference>
<comment type="caution">
    <text evidence="2">The sequence shown here is derived from an EMBL/GenBank/DDBJ whole genome shotgun (WGS) entry which is preliminary data.</text>
</comment>
<dbReference type="Pfam" id="PF13358">
    <property type="entry name" value="DDE_3"/>
    <property type="match status" value="1"/>
</dbReference>
<evidence type="ECO:0000313" key="4">
    <source>
        <dbReference type="Proteomes" id="UP001642409"/>
    </source>
</evidence>
<dbReference type="Gene3D" id="3.30.420.10">
    <property type="entry name" value="Ribonuclease H-like superfamily/Ribonuclease H"/>
    <property type="match status" value="1"/>
</dbReference>
<dbReference type="InterPro" id="IPR038717">
    <property type="entry name" value="Tc1-like_DDE_dom"/>
</dbReference>
<dbReference type="AlphaFoldDB" id="A0AA86TZ90"/>
<dbReference type="EMBL" id="CAXDID020000209">
    <property type="protein sequence ID" value="CAL6056359.1"/>
    <property type="molecule type" value="Genomic_DNA"/>
</dbReference>
<name>A0AA86TZ90_9EUKA</name>
<feature type="domain" description="Tc1-like transposase DDE" evidence="1">
    <location>
        <begin position="44"/>
        <end position="147"/>
    </location>
</feature>
<dbReference type="InterPro" id="IPR036397">
    <property type="entry name" value="RNaseH_sf"/>
</dbReference>
<sequence length="242" mass="27880">MFTKLKQLKTSLLLYLPDRKETCIKKKGNTTDQKNIQSTVKFNGGSTMFWGGIFVGGRTDLIEVQGNMDADLYIEMLRTLVLPELNTAFPNQEFIFQQDGARCHTAKKTILFLEGEGLDIIENWPPQSCDASPIEAVWSWMKLKLDATPLEERDTKEKFAQCIVDIWDQIDQVKIDHLIYSFLDRFKKIVEAEGGTYKVVNVIQAQTILEIIFNIYHKFTLHSLNELQLSLDYKSLWGVNYS</sequence>
<dbReference type="Proteomes" id="UP001642409">
    <property type="component" value="Unassembled WGS sequence"/>
</dbReference>
<evidence type="ECO:0000313" key="2">
    <source>
        <dbReference type="EMBL" id="CAI9935605.1"/>
    </source>
</evidence>
<reference evidence="2" key="1">
    <citation type="submission" date="2023-06" db="EMBL/GenBank/DDBJ databases">
        <authorList>
            <person name="Kurt Z."/>
        </authorList>
    </citation>
    <scope>NUCLEOTIDE SEQUENCE</scope>
</reference>
<keyword evidence="4" id="KW-1185">Reference proteome</keyword>
<reference evidence="3 4" key="2">
    <citation type="submission" date="2024-07" db="EMBL/GenBank/DDBJ databases">
        <authorList>
            <person name="Akdeniz Z."/>
        </authorList>
    </citation>
    <scope>NUCLEOTIDE SEQUENCE [LARGE SCALE GENOMIC DNA]</scope>
</reference>
<evidence type="ECO:0000259" key="1">
    <source>
        <dbReference type="Pfam" id="PF13358"/>
    </source>
</evidence>